<sequence>MTETCPASTSPLRDLTAAMPPEIVLQDMSIQPSERVVHRIVLRVSAGPDAGRQFTFDLELADRPLRGGRSELCDLDLRDPRVSDLHFELVAQRGALIVRDLDSATGVLVGDMRVREAWLAPGTGFCIGGTRLELVALELSDIPLPPFCRFGDLDGHSPAMRLTFHRLAELMARPGRCHGLFSGEAGTGKALAARSLHLMGPDRDTAFVVVDLRRLARDQIDAELFGTPARRGRLADASGGTLLLQAIDELSPATQAALARALVTAPVRLLATSRRDLQQLAAAGLFDRDLHARLSGFHVALAPLRERGRDVVLLAERLLSRLGVDGRIRTLSAEAIAAMREYSWPGNVRELEFVVERARLATEGPVLERADLGLGRDLDSNLARVAALMHSTHDEAVAGFETLYFRHQLCAHRTKIAAARAAGMTGEGFRLACRRVRVS</sequence>
<dbReference type="PROSITE" id="PS50006">
    <property type="entry name" value="FHA_DOMAIN"/>
    <property type="match status" value="1"/>
</dbReference>
<dbReference type="InterPro" id="IPR000253">
    <property type="entry name" value="FHA_dom"/>
</dbReference>
<evidence type="ECO:0000256" key="3">
    <source>
        <dbReference type="ARBA" id="ARBA00023125"/>
    </source>
</evidence>
<dbReference type="SMART" id="SM00240">
    <property type="entry name" value="FHA"/>
    <property type="match status" value="1"/>
</dbReference>
<dbReference type="Gene3D" id="3.40.50.300">
    <property type="entry name" value="P-loop containing nucleotide triphosphate hydrolases"/>
    <property type="match status" value="1"/>
</dbReference>
<proteinExistence type="predicted"/>
<dbReference type="InterPro" id="IPR008984">
    <property type="entry name" value="SMAD_FHA_dom_sf"/>
</dbReference>
<dbReference type="InterPro" id="IPR032030">
    <property type="entry name" value="YscD_cytoplasmic_dom"/>
</dbReference>
<dbReference type="GO" id="GO:0003677">
    <property type="term" value="F:DNA binding"/>
    <property type="evidence" value="ECO:0007669"/>
    <property type="project" value="UniProtKB-KW"/>
</dbReference>
<dbReference type="InterPro" id="IPR002078">
    <property type="entry name" value="Sigma_54_int"/>
</dbReference>
<evidence type="ECO:0000259" key="4">
    <source>
        <dbReference type="PROSITE" id="PS50006"/>
    </source>
</evidence>
<feature type="domain" description="FHA" evidence="4">
    <location>
        <begin position="65"/>
        <end position="114"/>
    </location>
</feature>
<dbReference type="Pfam" id="PF00158">
    <property type="entry name" value="Sigma54_activat"/>
    <property type="match status" value="1"/>
</dbReference>
<dbReference type="EMBL" id="FOMX01000005">
    <property type="protein sequence ID" value="SFD84828.1"/>
    <property type="molecule type" value="Genomic_DNA"/>
</dbReference>
<dbReference type="Gene3D" id="2.60.200.20">
    <property type="match status" value="1"/>
</dbReference>
<reference evidence="7" key="1">
    <citation type="submission" date="2016-10" db="EMBL/GenBank/DDBJ databases">
        <authorList>
            <person name="Varghese N."/>
            <person name="Submissions S."/>
        </authorList>
    </citation>
    <scope>NUCLEOTIDE SEQUENCE [LARGE SCALE GENOMIC DNA]</scope>
    <source>
        <strain evidence="7">ATCC 25963</strain>
    </source>
</reference>
<dbReference type="Pfam" id="PF25601">
    <property type="entry name" value="AAA_lid_14"/>
    <property type="match status" value="1"/>
</dbReference>
<keyword evidence="7" id="KW-1185">Reference proteome</keyword>
<gene>
    <name evidence="6" type="ORF">SAMN02745121_01832</name>
</gene>
<dbReference type="SUPFAM" id="SSF49879">
    <property type="entry name" value="SMAD/FHA domain"/>
    <property type="match status" value="1"/>
</dbReference>
<evidence type="ECO:0000259" key="5">
    <source>
        <dbReference type="PROSITE" id="PS50045"/>
    </source>
</evidence>
<organism evidence="6 7">
    <name type="scientific">Nannocystis exedens</name>
    <dbReference type="NCBI Taxonomy" id="54"/>
    <lineage>
        <taxon>Bacteria</taxon>
        <taxon>Pseudomonadati</taxon>
        <taxon>Myxococcota</taxon>
        <taxon>Polyangia</taxon>
        <taxon>Nannocystales</taxon>
        <taxon>Nannocystaceae</taxon>
        <taxon>Nannocystis</taxon>
    </lineage>
</organism>
<dbReference type="PANTHER" id="PTHR32071:SF117">
    <property type="entry name" value="PTS-DEPENDENT DIHYDROXYACETONE KINASE OPERON REGULATORY PROTEIN-RELATED"/>
    <property type="match status" value="1"/>
</dbReference>
<keyword evidence="3" id="KW-0238">DNA-binding</keyword>
<keyword evidence="2" id="KW-0067">ATP-binding</keyword>
<evidence type="ECO:0000313" key="6">
    <source>
        <dbReference type="EMBL" id="SFD84828.1"/>
    </source>
</evidence>
<dbReference type="Proteomes" id="UP000199400">
    <property type="component" value="Unassembled WGS sequence"/>
</dbReference>
<accession>A0A1I1VS05</accession>
<feature type="domain" description="Sigma-54 factor interaction" evidence="5">
    <location>
        <begin position="153"/>
        <end position="360"/>
    </location>
</feature>
<name>A0A1I1VS05_9BACT</name>
<dbReference type="Pfam" id="PF16697">
    <property type="entry name" value="Yop-YscD_cpl"/>
    <property type="match status" value="1"/>
</dbReference>
<dbReference type="AlphaFoldDB" id="A0A1I1VS05"/>
<dbReference type="Gene3D" id="1.10.8.60">
    <property type="match status" value="1"/>
</dbReference>
<dbReference type="PANTHER" id="PTHR32071">
    <property type="entry name" value="TRANSCRIPTIONAL REGULATORY PROTEIN"/>
    <property type="match status" value="1"/>
</dbReference>
<evidence type="ECO:0000313" key="7">
    <source>
        <dbReference type="Proteomes" id="UP000199400"/>
    </source>
</evidence>
<keyword evidence="1" id="KW-0547">Nucleotide-binding</keyword>
<dbReference type="GO" id="GO:0005524">
    <property type="term" value="F:ATP binding"/>
    <property type="evidence" value="ECO:0007669"/>
    <property type="project" value="UniProtKB-KW"/>
</dbReference>
<dbReference type="InterPro" id="IPR027417">
    <property type="entry name" value="P-loop_NTPase"/>
</dbReference>
<evidence type="ECO:0000256" key="2">
    <source>
        <dbReference type="ARBA" id="ARBA00022840"/>
    </source>
</evidence>
<dbReference type="STRING" id="54.SAMN02745121_01832"/>
<dbReference type="OrthoDB" id="5496274at2"/>
<dbReference type="GO" id="GO:0006355">
    <property type="term" value="P:regulation of DNA-templated transcription"/>
    <property type="evidence" value="ECO:0007669"/>
    <property type="project" value="InterPro"/>
</dbReference>
<dbReference type="CDD" id="cd00060">
    <property type="entry name" value="FHA"/>
    <property type="match status" value="1"/>
</dbReference>
<dbReference type="SUPFAM" id="SSF52540">
    <property type="entry name" value="P-loop containing nucleoside triphosphate hydrolases"/>
    <property type="match status" value="1"/>
</dbReference>
<protein>
    <submittedName>
        <fullName evidence="6">FHA domain-containing protein</fullName>
    </submittedName>
</protein>
<dbReference type="InterPro" id="IPR058031">
    <property type="entry name" value="AAA_lid_NorR"/>
</dbReference>
<evidence type="ECO:0000256" key="1">
    <source>
        <dbReference type="ARBA" id="ARBA00022741"/>
    </source>
</evidence>
<dbReference type="PROSITE" id="PS50045">
    <property type="entry name" value="SIGMA54_INTERACT_4"/>
    <property type="match status" value="1"/>
</dbReference>